<dbReference type="PANTHER" id="PTHR21377">
    <property type="entry name" value="PROTEIN FAM210B, MITOCHONDRIAL"/>
    <property type="match status" value="1"/>
</dbReference>
<protein>
    <recommendedName>
        <fullName evidence="2">DUF1279 domain-containing protein</fullName>
    </recommendedName>
</protein>
<evidence type="ECO:0000259" key="2">
    <source>
        <dbReference type="Pfam" id="PF06916"/>
    </source>
</evidence>
<dbReference type="Pfam" id="PF06916">
    <property type="entry name" value="FAM210A-B_dom"/>
    <property type="match status" value="1"/>
</dbReference>
<evidence type="ECO:0000256" key="1">
    <source>
        <dbReference type="SAM" id="MobiDB-lite"/>
    </source>
</evidence>
<organism evidence="3 4">
    <name type="scientific">Phakopsora pachyrhizi</name>
    <name type="common">Asian soybean rust disease fungus</name>
    <dbReference type="NCBI Taxonomy" id="170000"/>
    <lineage>
        <taxon>Eukaryota</taxon>
        <taxon>Fungi</taxon>
        <taxon>Dikarya</taxon>
        <taxon>Basidiomycota</taxon>
        <taxon>Pucciniomycotina</taxon>
        <taxon>Pucciniomycetes</taxon>
        <taxon>Pucciniales</taxon>
        <taxon>Phakopsoraceae</taxon>
        <taxon>Phakopsora</taxon>
    </lineage>
</organism>
<evidence type="ECO:0000313" key="3">
    <source>
        <dbReference type="EMBL" id="CAH7669948.1"/>
    </source>
</evidence>
<sequence>MSTKRSFSNLDRSVLLRPTDQHLSLHSTRPITKRSSSRLYTSKVDSSNFFYNQHRYSSSSSSSKNSDSSDEARRRTEEEAEEEEIKPAGLFGKVRQLSKLYGSAALVIYGVLSAFDFGQIKLSFLMIYLIGTDHVRTAEDYVIEKLNLKRINPIGSSDRVNRENGSIDQEQKPVGDGEIDNNMIWTTAILAYTIHKTVLLPVRVGLTAWITPPIVRALRRRGWKIGKQKI</sequence>
<dbReference type="PANTHER" id="PTHR21377:SF0">
    <property type="entry name" value="PROTEIN FAM210B, MITOCHONDRIAL"/>
    <property type="match status" value="1"/>
</dbReference>
<feature type="compositionally biased region" description="Low complexity" evidence="1">
    <location>
        <begin position="57"/>
        <end position="66"/>
    </location>
</feature>
<feature type="region of interest" description="Disordered" evidence="1">
    <location>
        <begin position="55"/>
        <end position="85"/>
    </location>
</feature>
<proteinExistence type="predicted"/>
<feature type="compositionally biased region" description="Polar residues" evidence="1">
    <location>
        <begin position="21"/>
        <end position="30"/>
    </location>
</feature>
<comment type="caution">
    <text evidence="3">The sequence shown here is derived from an EMBL/GenBank/DDBJ whole genome shotgun (WGS) entry which is preliminary data.</text>
</comment>
<dbReference type="AlphaFoldDB" id="A0AAV0AMI9"/>
<name>A0AAV0AMI9_PHAPC</name>
<dbReference type="GO" id="GO:0005739">
    <property type="term" value="C:mitochondrion"/>
    <property type="evidence" value="ECO:0007669"/>
    <property type="project" value="TreeGrafter"/>
</dbReference>
<dbReference type="InterPro" id="IPR045866">
    <property type="entry name" value="FAM210A/B-like"/>
</dbReference>
<dbReference type="InterPro" id="IPR009688">
    <property type="entry name" value="FAM210A/B-like_dom"/>
</dbReference>
<feature type="domain" description="DUF1279" evidence="2">
    <location>
        <begin position="93"/>
        <end position="212"/>
    </location>
</feature>
<accession>A0AAV0AMI9</accession>
<gene>
    <name evidence="3" type="ORF">PPACK8108_LOCUS4615</name>
</gene>
<keyword evidence="4" id="KW-1185">Reference proteome</keyword>
<evidence type="ECO:0000313" key="4">
    <source>
        <dbReference type="Proteomes" id="UP001153365"/>
    </source>
</evidence>
<dbReference type="Proteomes" id="UP001153365">
    <property type="component" value="Unassembled WGS sequence"/>
</dbReference>
<dbReference type="EMBL" id="CALTRL010000861">
    <property type="protein sequence ID" value="CAH7669948.1"/>
    <property type="molecule type" value="Genomic_DNA"/>
</dbReference>
<reference evidence="3" key="1">
    <citation type="submission" date="2022-06" db="EMBL/GenBank/DDBJ databases">
        <authorList>
            <consortium name="SYNGENTA / RWTH Aachen University"/>
        </authorList>
    </citation>
    <scope>NUCLEOTIDE SEQUENCE</scope>
</reference>
<feature type="region of interest" description="Disordered" evidence="1">
    <location>
        <begin position="19"/>
        <end position="39"/>
    </location>
</feature>